<gene>
    <name evidence="5" type="ORF">TeGR_g5491</name>
</gene>
<name>A0ABQ6MZ88_9STRA</name>
<reference evidence="5 6" key="1">
    <citation type="journal article" date="2023" name="Commun. Biol.">
        <title>Genome analysis of Parmales, the sister group of diatoms, reveals the evolutionary specialization of diatoms from phago-mixotrophs to photoautotrophs.</title>
        <authorList>
            <person name="Ban H."/>
            <person name="Sato S."/>
            <person name="Yoshikawa S."/>
            <person name="Yamada K."/>
            <person name="Nakamura Y."/>
            <person name="Ichinomiya M."/>
            <person name="Sato N."/>
            <person name="Blanc-Mathieu R."/>
            <person name="Endo H."/>
            <person name="Kuwata A."/>
            <person name="Ogata H."/>
        </authorList>
    </citation>
    <scope>NUCLEOTIDE SEQUENCE [LARGE SCALE GENOMIC DNA]</scope>
</reference>
<dbReference type="Proteomes" id="UP001165060">
    <property type="component" value="Unassembled WGS sequence"/>
</dbReference>
<keyword evidence="4" id="KW-0813">Transport</keyword>
<comment type="caution">
    <text evidence="5">The sequence shown here is derived from an EMBL/GenBank/DDBJ whole genome shotgun (WGS) entry which is preliminary data.</text>
</comment>
<comment type="similarity">
    <text evidence="2 4">Belongs to the nucleoporin interacting component (NIC) family.</text>
</comment>
<accession>A0ABQ6MZ88</accession>
<keyword evidence="4" id="KW-0509">mRNA transport</keyword>
<keyword evidence="4" id="KW-0906">Nuclear pore complex</keyword>
<dbReference type="EMBL" id="BRYB01004746">
    <property type="protein sequence ID" value="GMI36075.1"/>
    <property type="molecule type" value="Genomic_DNA"/>
</dbReference>
<evidence type="ECO:0000256" key="4">
    <source>
        <dbReference type="RuleBase" id="RU364035"/>
    </source>
</evidence>
<dbReference type="InterPro" id="IPR007231">
    <property type="entry name" value="Nucleoporin_int_Nup93/Nic96"/>
</dbReference>
<keyword evidence="4" id="KW-0653">Protein transport</keyword>
<feature type="non-terminal residue" evidence="5">
    <location>
        <position position="1"/>
    </location>
</feature>
<evidence type="ECO:0000256" key="2">
    <source>
        <dbReference type="ARBA" id="ARBA00010186"/>
    </source>
</evidence>
<evidence type="ECO:0000313" key="6">
    <source>
        <dbReference type="Proteomes" id="UP001165060"/>
    </source>
</evidence>
<keyword evidence="6" id="KW-1185">Reference proteome</keyword>
<keyword evidence="4" id="KW-0472">Membrane</keyword>
<dbReference type="Pfam" id="PF04097">
    <property type="entry name" value="Nic96"/>
    <property type="match status" value="1"/>
</dbReference>
<organism evidence="5 6">
    <name type="scientific">Tetraparma gracilis</name>
    <dbReference type="NCBI Taxonomy" id="2962635"/>
    <lineage>
        <taxon>Eukaryota</taxon>
        <taxon>Sar</taxon>
        <taxon>Stramenopiles</taxon>
        <taxon>Ochrophyta</taxon>
        <taxon>Bolidophyceae</taxon>
        <taxon>Parmales</taxon>
        <taxon>Triparmaceae</taxon>
        <taxon>Tetraparma</taxon>
    </lineage>
</organism>
<keyword evidence="4" id="KW-0811">Translocation</keyword>
<protein>
    <recommendedName>
        <fullName evidence="4">Nuclear pore protein</fullName>
    </recommendedName>
</protein>
<dbReference type="PANTHER" id="PTHR11225">
    <property type="entry name" value="NUCLEAR PORE COMPLEX PROTEIN NUP93 NUCLEOPORIN NUP93 DEAD EYE PROTEIN"/>
    <property type="match status" value="1"/>
</dbReference>
<keyword evidence="3 4" id="KW-0539">Nucleus</keyword>
<comment type="subcellular location">
    <subcellularLocation>
        <location evidence="1">Nucleus envelope</location>
    </subcellularLocation>
    <subcellularLocation>
        <location evidence="4">Nucleus</location>
        <location evidence="4">Nuclear pore complex</location>
    </subcellularLocation>
</comment>
<dbReference type="PANTHER" id="PTHR11225:SF4">
    <property type="entry name" value="NUCLEAR PORE COMPLEX PROTEIN NUP93"/>
    <property type="match status" value="1"/>
</dbReference>
<evidence type="ECO:0000256" key="3">
    <source>
        <dbReference type="ARBA" id="ARBA00023242"/>
    </source>
</evidence>
<evidence type="ECO:0000313" key="5">
    <source>
        <dbReference type="EMBL" id="GMI36075.1"/>
    </source>
</evidence>
<sequence>PPPPPHSYNVLAGVIAPDGSRGGSAGGAALDAHFRPADVSNLLYECGEELVREGGGAGIGGAAELFALAGRYVELLRLLNRELASRLVDTEQGDEGRRFWKNAALSFHQSHLSHGRTHVIEVLEAEDSRAVGDTFELILNLIAFMDSCRAGMWEEAWTQLDALNLLPRNEAELGVKVDFVFSKLDTSLKQHYHQVVLAGMETLYNQHRVIKEAIAPAQAAISAGGGAAYQQMSAVSAMEQRLVEIRNSARLVVTFAGLLQTQMLGDSNARIARMEAFMI</sequence>
<evidence type="ECO:0000256" key="1">
    <source>
        <dbReference type="ARBA" id="ARBA00004259"/>
    </source>
</evidence>
<proteinExistence type="inferred from homology"/>